<protein>
    <submittedName>
        <fullName evidence="3">DUF4214 domain-containing protein</fullName>
    </submittedName>
</protein>
<name>A0A494TMT3_SPHPE</name>
<dbReference type="RefSeq" id="WP_121154090.1">
    <property type="nucleotide sequence ID" value="NZ_CP032829.1"/>
</dbReference>
<accession>A0A494TMT3</accession>
<dbReference type="InterPro" id="IPR025282">
    <property type="entry name" value="DUF4214"/>
</dbReference>
<dbReference type="KEGG" id="spha:D3Y57_15715"/>
<evidence type="ECO:0000256" key="1">
    <source>
        <dbReference type="SAM" id="MobiDB-lite"/>
    </source>
</evidence>
<dbReference type="Proteomes" id="UP000276254">
    <property type="component" value="Chromosome"/>
</dbReference>
<gene>
    <name evidence="3" type="ORF">D3Y57_15715</name>
</gene>
<evidence type="ECO:0000313" key="3">
    <source>
        <dbReference type="EMBL" id="AYJ87116.1"/>
    </source>
</evidence>
<feature type="region of interest" description="Disordered" evidence="1">
    <location>
        <begin position="122"/>
        <end position="141"/>
    </location>
</feature>
<reference evidence="3 4" key="1">
    <citation type="submission" date="2018-09" db="EMBL/GenBank/DDBJ databases">
        <title>Sphingomonas peninsula sp. nov., isolated from fildes peninsula, Antarctic soil.</title>
        <authorList>
            <person name="Yingchao G."/>
        </authorList>
    </citation>
    <scope>NUCLEOTIDE SEQUENCE [LARGE SCALE GENOMIC DNA]</scope>
    <source>
        <strain evidence="3 4">YZ-8</strain>
    </source>
</reference>
<evidence type="ECO:0000259" key="2">
    <source>
        <dbReference type="Pfam" id="PF13946"/>
    </source>
</evidence>
<feature type="domain" description="DUF4214" evidence="2">
    <location>
        <begin position="9"/>
        <end position="59"/>
    </location>
</feature>
<organism evidence="3 4">
    <name type="scientific">Sphingomonas paeninsulae</name>
    <dbReference type="NCBI Taxonomy" id="2319844"/>
    <lineage>
        <taxon>Bacteria</taxon>
        <taxon>Pseudomonadati</taxon>
        <taxon>Pseudomonadota</taxon>
        <taxon>Alphaproteobacteria</taxon>
        <taxon>Sphingomonadales</taxon>
        <taxon>Sphingomonadaceae</taxon>
        <taxon>Sphingomonas</taxon>
    </lineage>
</organism>
<dbReference type="OrthoDB" id="7285070at2"/>
<keyword evidence="4" id="KW-1185">Reference proteome</keyword>
<proteinExistence type="predicted"/>
<sequence>MHLNDLYECGNERFVLNCYHLILGREPDEEGFLHHLSMLQQGRSRLRIVRGMMRSSEARRRGARFAGLRGALVWDWVIRRSYIGPWLNRIAWARTSNETLTRIWSLEEGCRKLVQMAADDAAAREQQGQHSKVKSSEASAGLSPRGLEIFNELRA</sequence>
<dbReference type="AlphaFoldDB" id="A0A494TMT3"/>
<dbReference type="Pfam" id="PF13946">
    <property type="entry name" value="DUF4214"/>
    <property type="match status" value="1"/>
</dbReference>
<evidence type="ECO:0000313" key="4">
    <source>
        <dbReference type="Proteomes" id="UP000276254"/>
    </source>
</evidence>
<dbReference type="EMBL" id="CP032829">
    <property type="protein sequence ID" value="AYJ87116.1"/>
    <property type="molecule type" value="Genomic_DNA"/>
</dbReference>